<dbReference type="GO" id="GO:0005829">
    <property type="term" value="C:cytosol"/>
    <property type="evidence" value="ECO:0007669"/>
    <property type="project" value="TreeGrafter"/>
</dbReference>
<reference evidence="12" key="1">
    <citation type="submission" date="2015-01" db="EMBL/GenBank/DDBJ databases">
        <authorList>
            <person name="Manzoor Shahid"/>
            <person name="Zubair Saima"/>
        </authorList>
    </citation>
    <scope>NUCLEOTIDE SEQUENCE [LARGE SCALE GENOMIC DNA]</scope>
    <source>
        <strain evidence="12">Sp3</strain>
    </source>
</reference>
<dbReference type="Proteomes" id="UP000046155">
    <property type="component" value="Unassembled WGS sequence"/>
</dbReference>
<dbReference type="UniPathway" id="UPA00138"/>
<comment type="function">
    <text evidence="9">Involved in the gluconeogenesis. Catalyzes stereospecifically the conversion of dihydroxyacetone phosphate (DHAP) to D-glyceraldehyde-3-phosphate (G3P).</text>
</comment>
<dbReference type="InterPro" id="IPR000652">
    <property type="entry name" value="Triosephosphate_isomerase"/>
</dbReference>
<feature type="binding site" evidence="9">
    <location>
        <begin position="238"/>
        <end position="239"/>
    </location>
    <ligand>
        <name>substrate</name>
    </ligand>
</feature>
<evidence type="ECO:0000256" key="4">
    <source>
        <dbReference type="ARBA" id="ARBA00019397"/>
    </source>
</evidence>
<dbReference type="EMBL" id="CDRZ01000024">
    <property type="protein sequence ID" value="CEO87705.1"/>
    <property type="molecule type" value="Genomic_DNA"/>
</dbReference>
<comment type="subcellular location">
    <subcellularLocation>
        <location evidence="9 10">Cytoplasm</location>
    </subcellularLocation>
</comment>
<accession>A0A0B7MCC3</accession>
<dbReference type="InterPro" id="IPR013785">
    <property type="entry name" value="Aldolase_TIM"/>
</dbReference>
<dbReference type="PROSITE" id="PS00171">
    <property type="entry name" value="TIM_1"/>
    <property type="match status" value="1"/>
</dbReference>
<proteinExistence type="inferred from homology"/>
<name>A0A0B7MCC3_9FIRM</name>
<feature type="binding site" evidence="9">
    <location>
        <position position="217"/>
    </location>
    <ligand>
        <name>substrate</name>
    </ligand>
</feature>
<feature type="binding site" evidence="9">
    <location>
        <begin position="12"/>
        <end position="14"/>
    </location>
    <ligand>
        <name>substrate</name>
    </ligand>
</feature>
<keyword evidence="7 9" id="KW-0324">Glycolysis</keyword>
<dbReference type="PANTHER" id="PTHR21139:SF42">
    <property type="entry name" value="TRIOSEPHOSPHATE ISOMERASE"/>
    <property type="match status" value="1"/>
</dbReference>
<dbReference type="GO" id="GO:0046166">
    <property type="term" value="P:glyceraldehyde-3-phosphate biosynthetic process"/>
    <property type="evidence" value="ECO:0007669"/>
    <property type="project" value="TreeGrafter"/>
</dbReference>
<dbReference type="InterPro" id="IPR020861">
    <property type="entry name" value="Triosephosphate_isomerase_AS"/>
</dbReference>
<dbReference type="Pfam" id="PF00121">
    <property type="entry name" value="TIM"/>
    <property type="match status" value="1"/>
</dbReference>
<dbReference type="PROSITE" id="PS51440">
    <property type="entry name" value="TIM_2"/>
    <property type="match status" value="1"/>
</dbReference>
<evidence type="ECO:0000256" key="6">
    <source>
        <dbReference type="ARBA" id="ARBA00022490"/>
    </source>
</evidence>
<evidence type="ECO:0000256" key="10">
    <source>
        <dbReference type="RuleBase" id="RU363013"/>
    </source>
</evidence>
<evidence type="ECO:0000256" key="3">
    <source>
        <dbReference type="ARBA" id="ARBA00011940"/>
    </source>
</evidence>
<dbReference type="PANTHER" id="PTHR21139">
    <property type="entry name" value="TRIOSEPHOSPHATE ISOMERASE"/>
    <property type="match status" value="1"/>
</dbReference>
<keyword evidence="5 9" id="KW-0312">Gluconeogenesis</keyword>
<evidence type="ECO:0000256" key="8">
    <source>
        <dbReference type="ARBA" id="ARBA00023235"/>
    </source>
</evidence>
<keyword evidence="8 9" id="KW-0413">Isomerase</keyword>
<evidence type="ECO:0000256" key="5">
    <source>
        <dbReference type="ARBA" id="ARBA00022432"/>
    </source>
</evidence>
<dbReference type="OrthoDB" id="9809429at2"/>
<feature type="binding site" evidence="9">
    <location>
        <position position="177"/>
    </location>
    <ligand>
        <name>substrate</name>
    </ligand>
</feature>
<gene>
    <name evidence="9 11" type="primary">tpiA</name>
    <name evidence="11" type="ORF">SSCH_120015</name>
</gene>
<dbReference type="CDD" id="cd00311">
    <property type="entry name" value="TIM"/>
    <property type="match status" value="1"/>
</dbReference>
<dbReference type="GO" id="GO:0006094">
    <property type="term" value="P:gluconeogenesis"/>
    <property type="evidence" value="ECO:0007669"/>
    <property type="project" value="UniProtKB-UniRule"/>
</dbReference>
<dbReference type="InterPro" id="IPR022896">
    <property type="entry name" value="TrioseP_Isoase_bac/euk"/>
</dbReference>
<comment type="catalytic activity">
    <reaction evidence="9 10">
        <text>D-glyceraldehyde 3-phosphate = dihydroxyacetone phosphate</text>
        <dbReference type="Rhea" id="RHEA:18585"/>
        <dbReference type="ChEBI" id="CHEBI:57642"/>
        <dbReference type="ChEBI" id="CHEBI:59776"/>
        <dbReference type="EC" id="5.3.1.1"/>
    </reaction>
</comment>
<keyword evidence="6 9" id="KW-0963">Cytoplasm</keyword>
<dbReference type="InterPro" id="IPR035990">
    <property type="entry name" value="TIM_sf"/>
</dbReference>
<dbReference type="HAMAP" id="MF_00147_B">
    <property type="entry name" value="TIM_B"/>
    <property type="match status" value="1"/>
</dbReference>
<dbReference type="NCBIfam" id="TIGR00419">
    <property type="entry name" value="tim"/>
    <property type="match status" value="1"/>
</dbReference>
<evidence type="ECO:0000256" key="2">
    <source>
        <dbReference type="ARBA" id="ARBA00007422"/>
    </source>
</evidence>
<feature type="active site" description="Proton acceptor" evidence="9">
    <location>
        <position position="171"/>
    </location>
</feature>
<dbReference type="UniPathway" id="UPA00109">
    <property type="reaction ID" value="UER00189"/>
</dbReference>
<dbReference type="EC" id="5.3.1.1" evidence="3 9"/>
<comment type="similarity">
    <text evidence="2 9 10">Belongs to the triosephosphate isomerase family.</text>
</comment>
<dbReference type="GO" id="GO:0006096">
    <property type="term" value="P:glycolytic process"/>
    <property type="evidence" value="ECO:0007669"/>
    <property type="project" value="UniProtKB-UniRule"/>
</dbReference>
<keyword evidence="12" id="KW-1185">Reference proteome</keyword>
<organism evidence="11 12">
    <name type="scientific">Syntrophaceticus schinkii</name>
    <dbReference type="NCBI Taxonomy" id="499207"/>
    <lineage>
        <taxon>Bacteria</taxon>
        <taxon>Bacillati</taxon>
        <taxon>Bacillota</taxon>
        <taxon>Clostridia</taxon>
        <taxon>Thermoanaerobacterales</taxon>
        <taxon>Thermoanaerobacterales Family III. Incertae Sedis</taxon>
        <taxon>Syntrophaceticus</taxon>
    </lineage>
</organism>
<dbReference type="SUPFAM" id="SSF51351">
    <property type="entry name" value="Triosephosphate isomerase (TIM)"/>
    <property type="match status" value="1"/>
</dbReference>
<dbReference type="Gene3D" id="3.20.20.70">
    <property type="entry name" value="Aldolase class I"/>
    <property type="match status" value="1"/>
</dbReference>
<evidence type="ECO:0000313" key="12">
    <source>
        <dbReference type="Proteomes" id="UP000046155"/>
    </source>
</evidence>
<feature type="active site" description="Electrophile" evidence="9">
    <location>
        <position position="99"/>
    </location>
</feature>
<dbReference type="RefSeq" id="WP_156972035.1">
    <property type="nucleotide sequence ID" value="NZ_CDRZ01000024.1"/>
</dbReference>
<protein>
    <recommendedName>
        <fullName evidence="4 9">Triosephosphate isomerase</fullName>
        <shortName evidence="9">TIM</shortName>
        <shortName evidence="9">TPI</shortName>
        <ecNumber evidence="3 9">5.3.1.1</ecNumber>
    </recommendedName>
    <alternativeName>
        <fullName evidence="9">Triose-phosphate isomerase</fullName>
    </alternativeName>
</protein>
<comment type="pathway">
    <text evidence="1 9 10">Carbohydrate degradation; glycolysis; D-glyceraldehyde 3-phosphate from glycerone phosphate: step 1/1.</text>
</comment>
<evidence type="ECO:0000256" key="1">
    <source>
        <dbReference type="ARBA" id="ARBA00004680"/>
    </source>
</evidence>
<sequence>MGNKRTPLVAGNWKMHKTPAEAGNFVKLLRESVDQQGGSVEVIVCPPFPALAAVASKLAGSEIGWGAQNMHWEAKGAFTGEVSAPMLQAMGCHYVILGHSERRGHFGENDEVIRKKLTAAITCGLRPIFCLGEDLATREAGQAVEHCRKQLRAGLEGLELNQPLALVVAYEPIWAIGTGKTATAEDAVEVISALRQEIADMYGEEFASIMRILYGGSVSPESISSFMKEEMIDGVLVGGASLDIDKFTAIIQTTAKLRGKTA</sequence>
<dbReference type="GO" id="GO:0019563">
    <property type="term" value="P:glycerol catabolic process"/>
    <property type="evidence" value="ECO:0007669"/>
    <property type="project" value="TreeGrafter"/>
</dbReference>
<comment type="pathway">
    <text evidence="9 10">Carbohydrate biosynthesis; gluconeogenesis.</text>
</comment>
<dbReference type="AlphaFoldDB" id="A0A0B7MCC3"/>
<evidence type="ECO:0000256" key="7">
    <source>
        <dbReference type="ARBA" id="ARBA00023152"/>
    </source>
</evidence>
<comment type="subunit">
    <text evidence="9 10">Homodimer.</text>
</comment>
<evidence type="ECO:0000256" key="9">
    <source>
        <dbReference type="HAMAP-Rule" id="MF_00147"/>
    </source>
</evidence>
<evidence type="ECO:0000313" key="11">
    <source>
        <dbReference type="EMBL" id="CEO87705.1"/>
    </source>
</evidence>
<dbReference type="FunFam" id="3.20.20.70:FF:000016">
    <property type="entry name" value="Triosephosphate isomerase"/>
    <property type="match status" value="1"/>
</dbReference>
<dbReference type="GO" id="GO:0004807">
    <property type="term" value="F:triose-phosphate isomerase activity"/>
    <property type="evidence" value="ECO:0007669"/>
    <property type="project" value="UniProtKB-UniRule"/>
</dbReference>